<dbReference type="InterPro" id="IPR010611">
    <property type="entry name" value="3D_dom"/>
</dbReference>
<keyword evidence="1" id="KW-0732">Signal</keyword>
<dbReference type="EMBL" id="LAZR01040788">
    <property type="protein sequence ID" value="KKL13607.1"/>
    <property type="molecule type" value="Genomic_DNA"/>
</dbReference>
<gene>
    <name evidence="3" type="ORF">LCGC14_2524060</name>
</gene>
<dbReference type="InterPro" id="IPR059180">
    <property type="entry name" value="3D_YorM"/>
</dbReference>
<sequence>MKIVSSMRDASLFTLKSAISIFTIAILTLMLNPLLVNNLRAEVFTVTAYCSCERCCNKNPSDKWYGITATGKHARWGTVAVDRKVIKLGSRLKIQGFPKTTFRAEDVGSAIKGNHIDIWFPSHKQALRFGVKKTVVYCIGKPVFVRSGI</sequence>
<feature type="domain" description="3D" evidence="2">
    <location>
        <begin position="78"/>
        <end position="135"/>
    </location>
</feature>
<dbReference type="PANTHER" id="PTHR39160:SF4">
    <property type="entry name" value="RESUSCITATION-PROMOTING FACTOR RPFB"/>
    <property type="match status" value="1"/>
</dbReference>
<dbReference type="SUPFAM" id="SSF50685">
    <property type="entry name" value="Barwin-like endoglucanases"/>
    <property type="match status" value="1"/>
</dbReference>
<dbReference type="Pfam" id="PF06725">
    <property type="entry name" value="3D"/>
    <property type="match status" value="1"/>
</dbReference>
<dbReference type="GO" id="GO:0019867">
    <property type="term" value="C:outer membrane"/>
    <property type="evidence" value="ECO:0007669"/>
    <property type="project" value="InterPro"/>
</dbReference>
<evidence type="ECO:0000259" key="2">
    <source>
        <dbReference type="Pfam" id="PF06725"/>
    </source>
</evidence>
<dbReference type="InterPro" id="IPR051933">
    <property type="entry name" value="Resuscitation_pf_RpfB"/>
</dbReference>
<name>A0A0F9BID6_9ZZZZ</name>
<organism evidence="3">
    <name type="scientific">marine sediment metagenome</name>
    <dbReference type="NCBI Taxonomy" id="412755"/>
    <lineage>
        <taxon>unclassified sequences</taxon>
        <taxon>metagenomes</taxon>
        <taxon>ecological metagenomes</taxon>
    </lineage>
</organism>
<dbReference type="PANTHER" id="PTHR39160">
    <property type="entry name" value="CELL WALL-BINDING PROTEIN YOCH"/>
    <property type="match status" value="1"/>
</dbReference>
<evidence type="ECO:0000313" key="3">
    <source>
        <dbReference type="EMBL" id="KKL13607.1"/>
    </source>
</evidence>
<dbReference type="CDD" id="cd14667">
    <property type="entry name" value="3D_containing_proteins"/>
    <property type="match status" value="1"/>
</dbReference>
<protein>
    <recommendedName>
        <fullName evidence="2">3D domain-containing protein</fullName>
    </recommendedName>
</protein>
<accession>A0A0F9BID6</accession>
<dbReference type="InterPro" id="IPR036908">
    <property type="entry name" value="RlpA-like_sf"/>
</dbReference>
<dbReference type="GO" id="GO:0009254">
    <property type="term" value="P:peptidoglycan turnover"/>
    <property type="evidence" value="ECO:0007669"/>
    <property type="project" value="InterPro"/>
</dbReference>
<dbReference type="Gene3D" id="2.40.40.10">
    <property type="entry name" value="RlpA-like domain"/>
    <property type="match status" value="1"/>
</dbReference>
<dbReference type="GO" id="GO:0004553">
    <property type="term" value="F:hydrolase activity, hydrolyzing O-glycosyl compounds"/>
    <property type="evidence" value="ECO:0007669"/>
    <property type="project" value="InterPro"/>
</dbReference>
<reference evidence="3" key="1">
    <citation type="journal article" date="2015" name="Nature">
        <title>Complex archaea that bridge the gap between prokaryotes and eukaryotes.</title>
        <authorList>
            <person name="Spang A."/>
            <person name="Saw J.H."/>
            <person name="Jorgensen S.L."/>
            <person name="Zaremba-Niedzwiedzka K."/>
            <person name="Martijn J."/>
            <person name="Lind A.E."/>
            <person name="van Eijk R."/>
            <person name="Schleper C."/>
            <person name="Guy L."/>
            <person name="Ettema T.J."/>
        </authorList>
    </citation>
    <scope>NUCLEOTIDE SEQUENCE</scope>
</reference>
<comment type="caution">
    <text evidence="3">The sequence shown here is derived from an EMBL/GenBank/DDBJ whole genome shotgun (WGS) entry which is preliminary data.</text>
</comment>
<proteinExistence type="predicted"/>
<evidence type="ECO:0000256" key="1">
    <source>
        <dbReference type="ARBA" id="ARBA00022729"/>
    </source>
</evidence>
<dbReference type="AlphaFoldDB" id="A0A0F9BID6"/>